<dbReference type="SUPFAM" id="SSF52540">
    <property type="entry name" value="P-loop containing nucleoside triphosphate hydrolases"/>
    <property type="match status" value="1"/>
</dbReference>
<dbReference type="PANTHER" id="PTHR43356">
    <property type="entry name" value="PHOSPHATE ACETYLTRANSFERASE"/>
    <property type="match status" value="1"/>
</dbReference>
<dbReference type="Proteomes" id="UP001212123">
    <property type="component" value="Unassembled WGS sequence"/>
</dbReference>
<evidence type="ECO:0000313" key="3">
    <source>
        <dbReference type="Proteomes" id="UP001212123"/>
    </source>
</evidence>
<keyword evidence="3" id="KW-1185">Reference proteome</keyword>
<organism evidence="2 3">
    <name type="scientific">Dolichospermum circinale CS-537/01</name>
    <dbReference type="NCBI Taxonomy" id="3021739"/>
    <lineage>
        <taxon>Bacteria</taxon>
        <taxon>Bacillati</taxon>
        <taxon>Cyanobacteriota</taxon>
        <taxon>Cyanophyceae</taxon>
        <taxon>Nostocales</taxon>
        <taxon>Aphanizomenonaceae</taxon>
        <taxon>Dolichospermum</taxon>
        <taxon>Dolichospermum circinale</taxon>
    </lineage>
</organism>
<evidence type="ECO:0000259" key="1">
    <source>
        <dbReference type="Pfam" id="PF07085"/>
    </source>
</evidence>
<evidence type="ECO:0000313" key="2">
    <source>
        <dbReference type="EMBL" id="MDB9485174.1"/>
    </source>
</evidence>
<accession>A0ABT4ZZU4</accession>
<feature type="domain" description="DRTGG" evidence="1">
    <location>
        <begin position="217"/>
        <end position="322"/>
    </location>
</feature>
<dbReference type="InterPro" id="IPR027417">
    <property type="entry name" value="P-loop_NTPase"/>
</dbReference>
<dbReference type="InterPro" id="IPR050500">
    <property type="entry name" value="Phos_Acetyltrans/Butyryltrans"/>
</dbReference>
<protein>
    <submittedName>
        <fullName evidence="2">Phosphotransacetylase family protein</fullName>
    </submittedName>
</protein>
<proteinExistence type="predicted"/>
<dbReference type="PANTHER" id="PTHR43356:SF2">
    <property type="entry name" value="PHOSPHATE ACETYLTRANSFERASE"/>
    <property type="match status" value="1"/>
</dbReference>
<dbReference type="RefSeq" id="WP_271791268.1">
    <property type="nucleotide sequence ID" value="NZ_JAQMTU010000007.1"/>
</dbReference>
<sequence>MPTLAKYLLVGSVEAYSGKSATVLGLSHQLKLHGLDIAYGKPLGNFVKTPTGTVVEEDVQFITHNLNLPDNRIAPTLLSLNEITVQKRLQGEDTTNYQQLLVEKYSQIPKSNLVLLEGPANLSEGNLFGLSLLELAEKLDAPVLLISRYQSLTSIEGLLSAKQRLGKRLMGVVINEVPEEKSELVQTLLRPFLEKQDIPVLATLPKSDILRSVSVGELVKQLNAEVLCRSDRLDLLVQSLAIGAMNVNSAVKYFRKRQNMAVVTGGDRVEIQQAALETSTQCLILTGQLPPPAFILNRAEELEIPILSVDLDTLTTVEIIDRTFGQVRVHEPIKIECIRSLMSEHFDIDRLLSQLGFNPVGANPPWLPSSRD</sequence>
<dbReference type="EMBL" id="JAQMTU010000007">
    <property type="protein sequence ID" value="MDB9485174.1"/>
    <property type="molecule type" value="Genomic_DNA"/>
</dbReference>
<dbReference type="SUPFAM" id="SSF75138">
    <property type="entry name" value="HprK N-terminal domain-like"/>
    <property type="match status" value="1"/>
</dbReference>
<comment type="caution">
    <text evidence="2">The sequence shown here is derived from an EMBL/GenBank/DDBJ whole genome shotgun (WGS) entry which is preliminary data.</text>
</comment>
<name>A0ABT4ZZU4_9CYAN</name>
<dbReference type="InterPro" id="IPR010766">
    <property type="entry name" value="DRTGG"/>
</dbReference>
<reference evidence="2 3" key="1">
    <citation type="submission" date="2023-01" db="EMBL/GenBank/DDBJ databases">
        <title>Genomes from the Australian National Cyanobacteria Reference Collection.</title>
        <authorList>
            <person name="Willis A."/>
            <person name="Lee E.M.F."/>
        </authorList>
    </citation>
    <scope>NUCLEOTIDE SEQUENCE [LARGE SCALE GENOMIC DNA]</scope>
    <source>
        <strain evidence="2 3">CS-537/01</strain>
    </source>
</reference>
<dbReference type="Gene3D" id="3.40.50.300">
    <property type="entry name" value="P-loop containing nucleotide triphosphate hydrolases"/>
    <property type="match status" value="1"/>
</dbReference>
<dbReference type="Gene3D" id="3.40.1390.20">
    <property type="entry name" value="HprK N-terminal domain-like"/>
    <property type="match status" value="1"/>
</dbReference>
<dbReference type="Pfam" id="PF13500">
    <property type="entry name" value="AAA_26"/>
    <property type="match status" value="1"/>
</dbReference>
<dbReference type="Pfam" id="PF07085">
    <property type="entry name" value="DRTGG"/>
    <property type="match status" value="1"/>
</dbReference>
<gene>
    <name evidence="2" type="ORF">PN492_01170</name>
</gene>
<dbReference type="InterPro" id="IPR028979">
    <property type="entry name" value="Ser_kin/Pase_Hpr-like_N_sf"/>
</dbReference>